<keyword evidence="3" id="KW-1185">Reference proteome</keyword>
<sequence length="505" mass="53365">MTVSPSTEGLRPAPPAFSDLAGLLEFAARAHAARSAVRTTDGNSLTWSELGLAGRRLSGALAAAGVGRGDRVIVSLAPGPGFATALLAVLRLGAVLVPARHSATAYELEWLVRDADPAVAVADGPAAGLIEQTGVAVLRPADRYGEETSTPAAAPIEGTDPALLLYTSGSTGRPKGIVCPHAAVLFAVRAIADRVDYHSDDIVWNRLPFSFDYGLYQLFLCALAGAELVVPTAELSARELVQIRAARATVVPVVPALAHTLLRLALRDPEPTHVRLFTNTGAALRPARTAQLRTAFPGAGIVLMYGMSECKRITVAAPDEDLISPGSVGRALPGTRLFIVDSAARPLPPGETGEIVSAGPHVMDGYWHAPVETALRFRPSPDGQGKAVFTGDRGRLDHSGRLYFLGRDDDMFKHRGWRMSSTELEAVLSDIPGVEAAAALPPEPEGRLTVWAVTALTPGQVLDGVRERLGHERTPDRCIVLGRLPLTAHGKVDTSELRRTAATQS</sequence>
<gene>
    <name evidence="2" type="ORF">HCK00_11245</name>
</gene>
<organism evidence="2 3">
    <name type="scientific">Streptomyces zingiberis</name>
    <dbReference type="NCBI Taxonomy" id="2053010"/>
    <lineage>
        <taxon>Bacteria</taxon>
        <taxon>Bacillati</taxon>
        <taxon>Actinomycetota</taxon>
        <taxon>Actinomycetes</taxon>
        <taxon>Kitasatosporales</taxon>
        <taxon>Streptomycetaceae</taxon>
        <taxon>Streptomyces</taxon>
    </lineage>
</organism>
<accession>A0ABX1BYY6</accession>
<dbReference type="PANTHER" id="PTHR43767">
    <property type="entry name" value="LONG-CHAIN-FATTY-ACID--COA LIGASE"/>
    <property type="match status" value="1"/>
</dbReference>
<dbReference type="InterPro" id="IPR000873">
    <property type="entry name" value="AMP-dep_synth/lig_dom"/>
</dbReference>
<evidence type="ECO:0000313" key="2">
    <source>
        <dbReference type="EMBL" id="NJQ01090.1"/>
    </source>
</evidence>
<dbReference type="PROSITE" id="PS00455">
    <property type="entry name" value="AMP_BINDING"/>
    <property type="match status" value="1"/>
</dbReference>
<dbReference type="InterPro" id="IPR050237">
    <property type="entry name" value="ATP-dep_AMP-bd_enzyme"/>
</dbReference>
<dbReference type="EMBL" id="JAATEN010000007">
    <property type="protein sequence ID" value="NJQ01090.1"/>
    <property type="molecule type" value="Genomic_DNA"/>
</dbReference>
<evidence type="ECO:0000313" key="3">
    <source>
        <dbReference type="Proteomes" id="UP000695264"/>
    </source>
</evidence>
<dbReference type="Gene3D" id="3.30.300.30">
    <property type="match status" value="1"/>
</dbReference>
<dbReference type="InterPro" id="IPR045851">
    <property type="entry name" value="AMP-bd_C_sf"/>
</dbReference>
<feature type="domain" description="AMP-dependent synthetase/ligase" evidence="1">
    <location>
        <begin position="26"/>
        <end position="367"/>
    </location>
</feature>
<dbReference type="InterPro" id="IPR042099">
    <property type="entry name" value="ANL_N_sf"/>
</dbReference>
<name>A0ABX1BYY6_9ACTN</name>
<dbReference type="Pfam" id="PF00501">
    <property type="entry name" value="AMP-binding"/>
    <property type="match status" value="1"/>
</dbReference>
<protein>
    <submittedName>
        <fullName evidence="2">AMP-binding protein</fullName>
    </submittedName>
</protein>
<proteinExistence type="predicted"/>
<evidence type="ECO:0000259" key="1">
    <source>
        <dbReference type="Pfam" id="PF00501"/>
    </source>
</evidence>
<dbReference type="Gene3D" id="3.40.50.12780">
    <property type="entry name" value="N-terminal domain of ligase-like"/>
    <property type="match status" value="1"/>
</dbReference>
<comment type="caution">
    <text evidence="2">The sequence shown here is derived from an EMBL/GenBank/DDBJ whole genome shotgun (WGS) entry which is preliminary data.</text>
</comment>
<dbReference type="InterPro" id="IPR020845">
    <property type="entry name" value="AMP-binding_CS"/>
</dbReference>
<dbReference type="Proteomes" id="UP000695264">
    <property type="component" value="Unassembled WGS sequence"/>
</dbReference>
<dbReference type="PANTHER" id="PTHR43767:SF10">
    <property type="entry name" value="SURFACTIN SYNTHASE SUBUNIT 1"/>
    <property type="match status" value="1"/>
</dbReference>
<dbReference type="RefSeq" id="WP_168101708.1">
    <property type="nucleotide sequence ID" value="NZ_JAATEN010000007.1"/>
</dbReference>
<reference evidence="2 3" key="1">
    <citation type="submission" date="2020-03" db="EMBL/GenBank/DDBJ databases">
        <title>WGS of actinomycetes isolated from Thailand.</title>
        <authorList>
            <person name="Thawai C."/>
        </authorList>
    </citation>
    <scope>NUCLEOTIDE SEQUENCE [LARGE SCALE GENOMIC DNA]</scope>
    <source>
        <strain evidence="2 3">PLAI 1-29</strain>
    </source>
</reference>
<dbReference type="SUPFAM" id="SSF56801">
    <property type="entry name" value="Acetyl-CoA synthetase-like"/>
    <property type="match status" value="1"/>
</dbReference>